<dbReference type="InterPro" id="IPR050109">
    <property type="entry name" value="HTH-type_TetR-like_transc_reg"/>
</dbReference>
<feature type="DNA-binding region" description="H-T-H motif" evidence="4">
    <location>
        <begin position="65"/>
        <end position="84"/>
    </location>
</feature>
<dbReference type="PROSITE" id="PS50977">
    <property type="entry name" value="HTH_TETR_2"/>
    <property type="match status" value="1"/>
</dbReference>
<reference evidence="7" key="1">
    <citation type="submission" date="2019-09" db="EMBL/GenBank/DDBJ databases">
        <title>Mumia zhuanghuii sp. nov. isolated from the intestinal contents of plateau pika (Ochotona curzoniae) in the Qinghai-Tibet plateau of China.</title>
        <authorList>
            <person name="Tian Z."/>
        </authorList>
    </citation>
    <scope>NUCLEOTIDE SEQUENCE [LARGE SCALE GENOMIC DNA]</scope>
    <source>
        <strain evidence="7">JCM 30598</strain>
    </source>
</reference>
<sequence>MYPIQFCILGSDEDSNLGVACEDGTGRERTVSEVIQASARRERTRQRLLDAAAEVFAEEGLDAASVEAICERAGFTRGAFYSNFESKDELFFELATRVSNEKLSAVTARLRELEASTDRPTHPAEIVGRLLDFETDDRLGVLILSEIRNHSLRDATLSASYLAWEDAMSARVARVIEDVARSSGLAPRMSADELARLFLMTWESASQRAVMMGLDNEALCAAVSDRMRALAEALVG</sequence>
<evidence type="ECO:0000259" key="5">
    <source>
        <dbReference type="PROSITE" id="PS50977"/>
    </source>
</evidence>
<name>A0A5J5J7N6_9MICO</name>
<dbReference type="PANTHER" id="PTHR30055:SF241">
    <property type="entry name" value="TRANSCRIPTIONAL REGULATORY PROTEIN"/>
    <property type="match status" value="1"/>
</dbReference>
<protein>
    <submittedName>
        <fullName evidence="6">TetR/AcrR family transcriptional regulator</fullName>
    </submittedName>
</protein>
<evidence type="ECO:0000256" key="4">
    <source>
        <dbReference type="PROSITE-ProRule" id="PRU00335"/>
    </source>
</evidence>
<dbReference type="Proteomes" id="UP000325827">
    <property type="component" value="Unassembled WGS sequence"/>
</dbReference>
<dbReference type="Gene3D" id="1.10.357.10">
    <property type="entry name" value="Tetracycline Repressor, domain 2"/>
    <property type="match status" value="1"/>
</dbReference>
<dbReference type="SUPFAM" id="SSF48498">
    <property type="entry name" value="Tetracyclin repressor-like, C-terminal domain"/>
    <property type="match status" value="1"/>
</dbReference>
<accession>A0A5J5J7N6</accession>
<dbReference type="InterPro" id="IPR001647">
    <property type="entry name" value="HTH_TetR"/>
</dbReference>
<dbReference type="InterPro" id="IPR036271">
    <property type="entry name" value="Tet_transcr_reg_TetR-rel_C_sf"/>
</dbReference>
<proteinExistence type="predicted"/>
<dbReference type="EMBL" id="VYSA01000001">
    <property type="protein sequence ID" value="KAA9111479.1"/>
    <property type="molecule type" value="Genomic_DNA"/>
</dbReference>
<evidence type="ECO:0000313" key="6">
    <source>
        <dbReference type="EMBL" id="KAA9111479.1"/>
    </source>
</evidence>
<dbReference type="PANTHER" id="PTHR30055">
    <property type="entry name" value="HTH-TYPE TRANSCRIPTIONAL REGULATOR RUTR"/>
    <property type="match status" value="1"/>
</dbReference>
<dbReference type="OrthoDB" id="7252896at2"/>
<dbReference type="GO" id="GO:0045892">
    <property type="term" value="P:negative regulation of DNA-templated transcription"/>
    <property type="evidence" value="ECO:0007669"/>
    <property type="project" value="UniProtKB-ARBA"/>
</dbReference>
<dbReference type="Pfam" id="PF00440">
    <property type="entry name" value="TetR_N"/>
    <property type="match status" value="1"/>
</dbReference>
<evidence type="ECO:0000313" key="7">
    <source>
        <dbReference type="Proteomes" id="UP000325827"/>
    </source>
</evidence>
<evidence type="ECO:0000256" key="2">
    <source>
        <dbReference type="ARBA" id="ARBA00023125"/>
    </source>
</evidence>
<dbReference type="GO" id="GO:0003700">
    <property type="term" value="F:DNA-binding transcription factor activity"/>
    <property type="evidence" value="ECO:0007669"/>
    <property type="project" value="TreeGrafter"/>
</dbReference>
<dbReference type="AlphaFoldDB" id="A0A5J5J7N6"/>
<gene>
    <name evidence="6" type="ORF">F6B43_07910</name>
</gene>
<evidence type="ECO:0000256" key="3">
    <source>
        <dbReference type="ARBA" id="ARBA00023163"/>
    </source>
</evidence>
<comment type="caution">
    <text evidence="6">The sequence shown here is derived from an EMBL/GenBank/DDBJ whole genome shotgun (WGS) entry which is preliminary data.</text>
</comment>
<dbReference type="SUPFAM" id="SSF46689">
    <property type="entry name" value="Homeodomain-like"/>
    <property type="match status" value="1"/>
</dbReference>
<dbReference type="GO" id="GO:0000976">
    <property type="term" value="F:transcription cis-regulatory region binding"/>
    <property type="evidence" value="ECO:0007669"/>
    <property type="project" value="TreeGrafter"/>
</dbReference>
<dbReference type="InterPro" id="IPR009057">
    <property type="entry name" value="Homeodomain-like_sf"/>
</dbReference>
<dbReference type="FunFam" id="1.10.10.60:FF:000141">
    <property type="entry name" value="TetR family transcriptional regulator"/>
    <property type="match status" value="1"/>
</dbReference>
<keyword evidence="1" id="KW-0805">Transcription regulation</keyword>
<feature type="domain" description="HTH tetR-type" evidence="5">
    <location>
        <begin position="42"/>
        <end position="102"/>
    </location>
</feature>
<evidence type="ECO:0000256" key="1">
    <source>
        <dbReference type="ARBA" id="ARBA00023015"/>
    </source>
</evidence>
<organism evidence="6 7">
    <name type="scientific">Microbacterium rhizomatis</name>
    <dbReference type="NCBI Taxonomy" id="1631477"/>
    <lineage>
        <taxon>Bacteria</taxon>
        <taxon>Bacillati</taxon>
        <taxon>Actinomycetota</taxon>
        <taxon>Actinomycetes</taxon>
        <taxon>Micrococcales</taxon>
        <taxon>Microbacteriaceae</taxon>
        <taxon>Microbacterium</taxon>
    </lineage>
</organism>
<keyword evidence="2 4" id="KW-0238">DNA-binding</keyword>
<dbReference type="PRINTS" id="PR00455">
    <property type="entry name" value="HTHTETR"/>
</dbReference>
<keyword evidence="3" id="KW-0804">Transcription</keyword>
<keyword evidence="7" id="KW-1185">Reference proteome</keyword>